<dbReference type="PATRIC" id="fig|1367847.3.peg.2957"/>
<dbReference type="AlphaFoldDB" id="S5XZ83"/>
<organism evidence="1 2">
    <name type="scientific">Paracoccus aminophilus JCM 7686</name>
    <dbReference type="NCBI Taxonomy" id="1367847"/>
    <lineage>
        <taxon>Bacteria</taxon>
        <taxon>Pseudomonadati</taxon>
        <taxon>Pseudomonadota</taxon>
        <taxon>Alphaproteobacteria</taxon>
        <taxon>Rhodobacterales</taxon>
        <taxon>Paracoccaceae</taxon>
        <taxon>Paracoccus</taxon>
    </lineage>
</organism>
<dbReference type="KEGG" id="pami:JCM7686_2942"/>
<gene>
    <name evidence="1" type="ORF">JCM7686_2942</name>
</gene>
<evidence type="ECO:0000313" key="1">
    <source>
        <dbReference type="EMBL" id="AGT10592.1"/>
    </source>
</evidence>
<dbReference type="STRING" id="1367847.JCM7686_2942"/>
<accession>S5XZ83</accession>
<reference evidence="1 2" key="1">
    <citation type="journal article" date="2014" name="BMC Genomics">
        <title>Architecture and functions of a multipartite genome of the methylotrophic bacterium Paracoccus aminophilus JCM 7686, containing primary and secondary chromids.</title>
        <authorList>
            <person name="Dziewit L."/>
            <person name="Czarnecki J."/>
            <person name="Wibberg D."/>
            <person name="Radlinska M."/>
            <person name="Mrozek P."/>
            <person name="Szymczak M."/>
            <person name="Schluter A."/>
            <person name="Puhler A."/>
            <person name="Bartosik D."/>
        </authorList>
    </citation>
    <scope>NUCLEOTIDE SEQUENCE [LARGE SCALE GENOMIC DNA]</scope>
    <source>
        <strain evidence="1">JCM 7686</strain>
    </source>
</reference>
<evidence type="ECO:0000313" key="2">
    <source>
        <dbReference type="Proteomes" id="UP000015480"/>
    </source>
</evidence>
<dbReference type="HOGENOM" id="CLU_2808490_0_0_5"/>
<dbReference type="EMBL" id="CP006650">
    <property type="protein sequence ID" value="AGT10592.1"/>
    <property type="molecule type" value="Genomic_DNA"/>
</dbReference>
<proteinExistence type="predicted"/>
<sequence>MMAARFRADRNGWIVDNLTGLYILQVAVHVLDEDTAHRVTASIIAALHAEFDPTGLNPKTCLAQPTD</sequence>
<protein>
    <submittedName>
        <fullName evidence="1">Uncharacterized protein</fullName>
    </submittedName>
</protein>
<keyword evidence="2" id="KW-1185">Reference proteome</keyword>
<dbReference type="Proteomes" id="UP000015480">
    <property type="component" value="Chromosome"/>
</dbReference>
<name>S5XZ83_PARAH</name>